<dbReference type="InterPro" id="IPR019587">
    <property type="entry name" value="Polyketide_cyclase/dehydratase"/>
</dbReference>
<accession>A0A0A8K760</accession>
<organism evidence="1 2">
    <name type="scientific">Methyloceanibacter caenitepidi</name>
    <dbReference type="NCBI Taxonomy" id="1384459"/>
    <lineage>
        <taxon>Bacteria</taxon>
        <taxon>Pseudomonadati</taxon>
        <taxon>Pseudomonadota</taxon>
        <taxon>Alphaproteobacteria</taxon>
        <taxon>Hyphomicrobiales</taxon>
        <taxon>Hyphomicrobiaceae</taxon>
        <taxon>Methyloceanibacter</taxon>
    </lineage>
</organism>
<dbReference type="HOGENOM" id="CLU_1271060_0_0_5"/>
<sequence length="217" mass="24183">MSTVRVARDDAYDFDITSEWNLRAEPEELSEVVLDPDLFHLWCSSTVLKAQVLDHGAPDGMGMTLRLHVKGMLPHTFFCLAKVVDLVGHRSMTIAVSGDFEGVGTLAVEPTGTGVCAVTAGWRVRINQPYIRPFITLLKPVFIYNHLWGVRQIARRMQEEIDRRRKGSDQFAGAMATFPHNLAFFRRGWRRIGSAFPVAVHPGGPGRNPVATKGPYP</sequence>
<dbReference type="Pfam" id="PF10604">
    <property type="entry name" value="Polyketide_cyc2"/>
    <property type="match status" value="1"/>
</dbReference>
<dbReference type="Proteomes" id="UP000031643">
    <property type="component" value="Chromosome"/>
</dbReference>
<evidence type="ECO:0008006" key="3">
    <source>
        <dbReference type="Google" id="ProtNLM"/>
    </source>
</evidence>
<gene>
    <name evidence="1" type="ORF">GL4_3210</name>
</gene>
<evidence type="ECO:0000313" key="1">
    <source>
        <dbReference type="EMBL" id="BAQ18641.1"/>
    </source>
</evidence>
<reference evidence="1 2" key="1">
    <citation type="submission" date="2014-09" db="EMBL/GenBank/DDBJ databases">
        <title>Genome sequencing of Methyloceanibacter caenitepidi Gela4.</title>
        <authorList>
            <person name="Takeuchi M."/>
            <person name="Susumu S."/>
            <person name="Kamagata Y."/>
            <person name="Oshima K."/>
            <person name="Hattori M."/>
            <person name="Iwasaki W."/>
        </authorList>
    </citation>
    <scope>NUCLEOTIDE SEQUENCE [LARGE SCALE GENOMIC DNA]</scope>
    <source>
        <strain evidence="1 2">Gela4</strain>
    </source>
</reference>
<dbReference type="AlphaFoldDB" id="A0A0A8K760"/>
<dbReference type="InterPro" id="IPR023393">
    <property type="entry name" value="START-like_dom_sf"/>
</dbReference>
<dbReference type="STRING" id="1384459.GL4_3210"/>
<evidence type="ECO:0000313" key="2">
    <source>
        <dbReference type="Proteomes" id="UP000031643"/>
    </source>
</evidence>
<protein>
    <recommendedName>
        <fullName evidence="3">SRPBCC family protein</fullName>
    </recommendedName>
</protein>
<dbReference type="Gene3D" id="3.30.530.20">
    <property type="match status" value="1"/>
</dbReference>
<dbReference type="EMBL" id="AP014648">
    <property type="protein sequence ID" value="BAQ18641.1"/>
    <property type="molecule type" value="Genomic_DNA"/>
</dbReference>
<keyword evidence="2" id="KW-1185">Reference proteome</keyword>
<dbReference type="RefSeq" id="WP_045368889.1">
    <property type="nucleotide sequence ID" value="NZ_AP014648.1"/>
</dbReference>
<dbReference type="KEGG" id="mcg:GL4_3210"/>
<proteinExistence type="predicted"/>
<dbReference type="OrthoDB" id="5402478at2"/>
<dbReference type="SUPFAM" id="SSF55961">
    <property type="entry name" value="Bet v1-like"/>
    <property type="match status" value="1"/>
</dbReference>
<name>A0A0A8K760_9HYPH</name>